<feature type="domain" description="Sugar phosphate transporter" evidence="7">
    <location>
        <begin position="228"/>
        <end position="454"/>
    </location>
</feature>
<evidence type="ECO:0000256" key="5">
    <source>
        <dbReference type="SAM" id="MobiDB-lite"/>
    </source>
</evidence>
<feature type="region of interest" description="Disordered" evidence="5">
    <location>
        <begin position="1"/>
        <end position="21"/>
    </location>
</feature>
<evidence type="ECO:0000256" key="4">
    <source>
        <dbReference type="ARBA" id="ARBA00023136"/>
    </source>
</evidence>
<keyword evidence="4 6" id="KW-0472">Membrane</keyword>
<feature type="compositionally biased region" description="Basic and acidic residues" evidence="5">
    <location>
        <begin position="182"/>
        <end position="199"/>
    </location>
</feature>
<keyword evidence="3 6" id="KW-1133">Transmembrane helix</keyword>
<dbReference type="GO" id="GO:0016020">
    <property type="term" value="C:membrane"/>
    <property type="evidence" value="ECO:0007669"/>
    <property type="project" value="UniProtKB-SubCell"/>
</dbReference>
<reference evidence="8" key="1">
    <citation type="submission" date="2008-06" db="EMBL/GenBank/DDBJ databases">
        <authorList>
            <person name="Lorenzi H."/>
            <person name="Inman J."/>
            <person name="Miller J."/>
            <person name="Schobel S."/>
            <person name="Amedeo P."/>
            <person name="Caler E.V."/>
            <person name="da Silva J."/>
        </authorList>
    </citation>
    <scope>NUCLEOTIDE SEQUENCE [LARGE SCALE GENOMIC DNA]</scope>
    <source>
        <strain evidence="8">RN66</strain>
    </source>
</reference>
<dbReference type="Pfam" id="PF03151">
    <property type="entry name" value="TPT"/>
    <property type="match status" value="1"/>
</dbReference>
<dbReference type="Proteomes" id="UP000001460">
    <property type="component" value="Unassembled WGS sequence"/>
</dbReference>
<dbReference type="GeneID" id="6995569"/>
<feature type="transmembrane region" description="Helical" evidence="6">
    <location>
        <begin position="438"/>
        <end position="456"/>
    </location>
</feature>
<gene>
    <name evidence="8" type="ORF">CMU_018230</name>
</gene>
<feature type="transmembrane region" description="Helical" evidence="6">
    <location>
        <begin position="259"/>
        <end position="276"/>
    </location>
</feature>
<evidence type="ECO:0000313" key="9">
    <source>
        <dbReference type="Proteomes" id="UP000001460"/>
    </source>
</evidence>
<dbReference type="PANTHER" id="PTHR11132">
    <property type="entry name" value="SOLUTE CARRIER FAMILY 35"/>
    <property type="match status" value="1"/>
</dbReference>
<dbReference type="SUPFAM" id="SSF103481">
    <property type="entry name" value="Multidrug resistance efflux transporter EmrE"/>
    <property type="match status" value="2"/>
</dbReference>
<dbReference type="RefSeq" id="XP_002140415.1">
    <property type="nucleotide sequence ID" value="XM_002140379.1"/>
</dbReference>
<feature type="region of interest" description="Disordered" evidence="5">
    <location>
        <begin position="174"/>
        <end position="199"/>
    </location>
</feature>
<dbReference type="InterPro" id="IPR004853">
    <property type="entry name" value="Sugar_P_trans_dom"/>
</dbReference>
<feature type="transmembrane region" description="Helical" evidence="6">
    <location>
        <begin position="232"/>
        <end position="253"/>
    </location>
</feature>
<name>B6AD62_CRYMR</name>
<sequence>MEANERNGAIQKISSNSNSPSYSVVFEDNKLRHIEDKQEVVTNSDSINRSKAYVFFSSLACKLKFWEHSKNWKMTIFSFVGYFFTSIGVVYYNYWLFENIAPFPVFVTWVQQIVGVCCFGIIGLYHWKSSPQSINIRSSPNGGVNYDSNTTTSTSCTSSETILGEKENNKKDEINLKSNSLSHDEDEKTHKVRSGDENKTQKFSKNGFFHILGEKVTRNFGMNDGYRKFLKILPMSICFVGLVAFANICLKYVQVSTYQVARSGSLIFTVIVSYIMLGQRQTWQSICACIVVCIGFLIGSLDRTTLNLLGISTGLASSFCQVFYNVFMKKCMNCVNGDALKLVKYNQCISCILLIPCIFAAQELKPISESAVFNFNSVEFFRTWFFLIVCGFISMSLNYFSFLVVGYTSPVTFNVIGMFKSCAQTAGGFIFFNDSASPHAIAGIVLTFIGSVWYGFSKAIKCNFISLKSCRRCNNEDDNNIQMSISREIFIMEQLHPINYSDNNENTKSCTINDNISNSLIASKGRFYFDGISDCTLSKVDNAKLGNGLFLSYYGDNCTRIHISDDIVHTEDNDDNYDEDNLTKMSSLDDNERQYIKDTLIGNRNIVDSKIQLKDTSKFSKLLQKFPLYCNENISLGGCGDQRKFVNSPRISSSLPSSICTSPTNSEFRHINTQYRNNSLRIISDTFPKYKDGCNLST</sequence>
<evidence type="ECO:0000259" key="7">
    <source>
        <dbReference type="Pfam" id="PF03151"/>
    </source>
</evidence>
<evidence type="ECO:0000313" key="8">
    <source>
        <dbReference type="EMBL" id="EEA06066.1"/>
    </source>
</evidence>
<evidence type="ECO:0000256" key="3">
    <source>
        <dbReference type="ARBA" id="ARBA00022989"/>
    </source>
</evidence>
<dbReference type="InterPro" id="IPR050186">
    <property type="entry name" value="TPT_transporter"/>
</dbReference>
<dbReference type="EMBL" id="DS989728">
    <property type="protein sequence ID" value="EEA06066.1"/>
    <property type="molecule type" value="Genomic_DNA"/>
</dbReference>
<dbReference type="AlphaFoldDB" id="B6AD62"/>
<keyword evidence="9" id="KW-1185">Reference proteome</keyword>
<dbReference type="OrthoDB" id="5547497at2759"/>
<evidence type="ECO:0000256" key="6">
    <source>
        <dbReference type="SAM" id="Phobius"/>
    </source>
</evidence>
<feature type="transmembrane region" description="Helical" evidence="6">
    <location>
        <begin position="307"/>
        <end position="327"/>
    </location>
</feature>
<feature type="transmembrane region" description="Helical" evidence="6">
    <location>
        <begin position="74"/>
        <end position="94"/>
    </location>
</feature>
<feature type="transmembrane region" description="Helical" evidence="6">
    <location>
        <begin position="106"/>
        <end position="127"/>
    </location>
</feature>
<dbReference type="Gene3D" id="1.10.3730.20">
    <property type="match status" value="1"/>
</dbReference>
<evidence type="ECO:0000256" key="2">
    <source>
        <dbReference type="ARBA" id="ARBA00022692"/>
    </source>
</evidence>
<dbReference type="eggNOG" id="KOG1442">
    <property type="taxonomic scope" value="Eukaryota"/>
</dbReference>
<dbReference type="VEuPathDB" id="CryptoDB:CMU_018230"/>
<keyword evidence="2 6" id="KW-0812">Transmembrane</keyword>
<feature type="transmembrane region" description="Helical" evidence="6">
    <location>
        <begin position="384"/>
        <end position="404"/>
    </location>
</feature>
<organism evidence="8 9">
    <name type="scientific">Cryptosporidium muris (strain RN66)</name>
    <dbReference type="NCBI Taxonomy" id="441375"/>
    <lineage>
        <taxon>Eukaryota</taxon>
        <taxon>Sar</taxon>
        <taxon>Alveolata</taxon>
        <taxon>Apicomplexa</taxon>
        <taxon>Conoidasida</taxon>
        <taxon>Coccidia</taxon>
        <taxon>Eucoccidiorida</taxon>
        <taxon>Eimeriorina</taxon>
        <taxon>Cryptosporidiidae</taxon>
        <taxon>Cryptosporidium</taxon>
    </lineage>
</organism>
<proteinExistence type="predicted"/>
<evidence type="ECO:0000256" key="1">
    <source>
        <dbReference type="ARBA" id="ARBA00004141"/>
    </source>
</evidence>
<feature type="transmembrane region" description="Helical" evidence="6">
    <location>
        <begin position="283"/>
        <end position="301"/>
    </location>
</feature>
<accession>B6AD62</accession>
<comment type="subcellular location">
    <subcellularLocation>
        <location evidence="1">Membrane</location>
        <topology evidence="1">Multi-pass membrane protein</topology>
    </subcellularLocation>
</comment>
<dbReference type="InterPro" id="IPR037185">
    <property type="entry name" value="EmrE-like"/>
</dbReference>
<protein>
    <recommendedName>
        <fullName evidence="7">Sugar phosphate transporter domain-containing protein</fullName>
    </recommendedName>
</protein>